<gene>
    <name evidence="1" type="ORF">CUNI_LOCUS4649</name>
</gene>
<protein>
    <submittedName>
        <fullName evidence="1">Uncharacterized protein</fullName>
    </submittedName>
</protein>
<accession>A0A8S3YUZ7</accession>
<dbReference type="OrthoDB" id="6157286at2759"/>
<sequence>MFVLNSCMCIYYNCSIGSFFLDKSSGEQFGICVETCSLDPNNPNGFGECEAGYVCKSTGCGHTCQLGEIPVPNDLGLTDCAPGYECKSNGCGVTCQPGECTRCFYDVTTVFIV</sequence>
<organism evidence="1 2">
    <name type="scientific">Candidula unifasciata</name>
    <dbReference type="NCBI Taxonomy" id="100452"/>
    <lineage>
        <taxon>Eukaryota</taxon>
        <taxon>Metazoa</taxon>
        <taxon>Spiralia</taxon>
        <taxon>Lophotrochozoa</taxon>
        <taxon>Mollusca</taxon>
        <taxon>Gastropoda</taxon>
        <taxon>Heterobranchia</taxon>
        <taxon>Euthyneura</taxon>
        <taxon>Panpulmonata</taxon>
        <taxon>Eupulmonata</taxon>
        <taxon>Stylommatophora</taxon>
        <taxon>Helicina</taxon>
        <taxon>Helicoidea</taxon>
        <taxon>Geomitridae</taxon>
        <taxon>Candidula</taxon>
    </lineage>
</organism>
<keyword evidence="2" id="KW-1185">Reference proteome</keyword>
<name>A0A8S3YUZ7_9EUPU</name>
<proteinExistence type="predicted"/>
<dbReference type="Proteomes" id="UP000678393">
    <property type="component" value="Unassembled WGS sequence"/>
</dbReference>
<dbReference type="EMBL" id="CAJHNH020000654">
    <property type="protein sequence ID" value="CAG5119091.1"/>
    <property type="molecule type" value="Genomic_DNA"/>
</dbReference>
<dbReference type="AlphaFoldDB" id="A0A8S3YUZ7"/>
<evidence type="ECO:0000313" key="2">
    <source>
        <dbReference type="Proteomes" id="UP000678393"/>
    </source>
</evidence>
<evidence type="ECO:0000313" key="1">
    <source>
        <dbReference type="EMBL" id="CAG5119091.1"/>
    </source>
</evidence>
<comment type="caution">
    <text evidence="1">The sequence shown here is derived from an EMBL/GenBank/DDBJ whole genome shotgun (WGS) entry which is preliminary data.</text>
</comment>
<reference evidence="1" key="1">
    <citation type="submission" date="2021-04" db="EMBL/GenBank/DDBJ databases">
        <authorList>
            <consortium name="Molecular Ecology Group"/>
        </authorList>
    </citation>
    <scope>NUCLEOTIDE SEQUENCE</scope>
</reference>